<dbReference type="Proteomes" id="UP001144352">
    <property type="component" value="Unassembled WGS sequence"/>
</dbReference>
<protein>
    <recommendedName>
        <fullName evidence="3">Lipoprotein</fullName>
    </recommendedName>
</protein>
<organism evidence="1 2">
    <name type="scientific">Geobacter hydrogenophilus</name>
    <dbReference type="NCBI Taxonomy" id="40983"/>
    <lineage>
        <taxon>Bacteria</taxon>
        <taxon>Pseudomonadati</taxon>
        <taxon>Thermodesulfobacteriota</taxon>
        <taxon>Desulfuromonadia</taxon>
        <taxon>Geobacterales</taxon>
        <taxon>Geobacteraceae</taxon>
        <taxon>Geobacter</taxon>
    </lineage>
</organism>
<sequence>MKYRILLPGFMMLTITACSGPNTVARNVETAASLNALAGVPGAGLIGLAASAVDLFSGFGKPKLGKTSEKLSACVSKTPSIFWGENGQYKWGEYAVWRENGETKRVKIDQIPQEKLNLKAAWVKAVGLIPQGVFAEGNQGLQARNLEAWEKGETVVAEYVGLNGAKVVAVSKNKEPFEIMLPEELAAITDTKSKGGS</sequence>
<gene>
    <name evidence="1" type="ORF">GHYDROH2_29810</name>
</gene>
<dbReference type="RefSeq" id="WP_214187890.1">
    <property type="nucleotide sequence ID" value="NZ_BSDS01000002.1"/>
</dbReference>
<name>A0A9W6LDZ3_9BACT</name>
<evidence type="ECO:0000313" key="1">
    <source>
        <dbReference type="EMBL" id="GLI39480.1"/>
    </source>
</evidence>
<evidence type="ECO:0000313" key="2">
    <source>
        <dbReference type="Proteomes" id="UP001144352"/>
    </source>
</evidence>
<comment type="caution">
    <text evidence="1">The sequence shown here is derived from an EMBL/GenBank/DDBJ whole genome shotgun (WGS) entry which is preliminary data.</text>
</comment>
<evidence type="ECO:0008006" key="3">
    <source>
        <dbReference type="Google" id="ProtNLM"/>
    </source>
</evidence>
<dbReference type="EMBL" id="BSDS01000002">
    <property type="protein sequence ID" value="GLI39480.1"/>
    <property type="molecule type" value="Genomic_DNA"/>
</dbReference>
<dbReference type="AlphaFoldDB" id="A0A9W6LDZ3"/>
<dbReference type="PROSITE" id="PS51257">
    <property type="entry name" value="PROKAR_LIPOPROTEIN"/>
    <property type="match status" value="1"/>
</dbReference>
<proteinExistence type="predicted"/>
<reference evidence="1" key="1">
    <citation type="submission" date="2022-12" db="EMBL/GenBank/DDBJ databases">
        <title>Reference genome sequencing for broad-spectrum identification of bacterial and archaeal isolates by mass spectrometry.</title>
        <authorList>
            <person name="Sekiguchi Y."/>
            <person name="Tourlousse D.M."/>
        </authorList>
    </citation>
    <scope>NUCLEOTIDE SEQUENCE</scope>
    <source>
        <strain evidence="1">H2</strain>
    </source>
</reference>
<accession>A0A9W6LDZ3</accession>
<keyword evidence="2" id="KW-1185">Reference proteome</keyword>